<dbReference type="AlphaFoldDB" id="A0A839TGM3"/>
<proteinExistence type="predicted"/>
<evidence type="ECO:0000313" key="1">
    <source>
        <dbReference type="EMBL" id="MBB3125976.1"/>
    </source>
</evidence>
<organism evidence="1 2">
    <name type="scientific">Paenibacillus rhizosphaerae</name>
    <dbReference type="NCBI Taxonomy" id="297318"/>
    <lineage>
        <taxon>Bacteria</taxon>
        <taxon>Bacillati</taxon>
        <taxon>Bacillota</taxon>
        <taxon>Bacilli</taxon>
        <taxon>Bacillales</taxon>
        <taxon>Paenibacillaceae</taxon>
        <taxon>Paenibacillus</taxon>
    </lineage>
</organism>
<dbReference type="EMBL" id="JACHXJ010000001">
    <property type="protein sequence ID" value="MBB3125976.1"/>
    <property type="molecule type" value="Genomic_DNA"/>
</dbReference>
<dbReference type="Proteomes" id="UP000517523">
    <property type="component" value="Unassembled WGS sequence"/>
</dbReference>
<name>A0A839TGM3_9BACL</name>
<evidence type="ECO:0000313" key="2">
    <source>
        <dbReference type="Proteomes" id="UP000517523"/>
    </source>
</evidence>
<reference evidence="1 2" key="1">
    <citation type="submission" date="2020-08" db="EMBL/GenBank/DDBJ databases">
        <title>Genomic Encyclopedia of Type Strains, Phase III (KMG-III): the genomes of soil and plant-associated and newly described type strains.</title>
        <authorList>
            <person name="Whitman W."/>
        </authorList>
    </citation>
    <scope>NUCLEOTIDE SEQUENCE [LARGE SCALE GENOMIC DNA]</scope>
    <source>
        <strain evidence="1 2">CECT 5831</strain>
    </source>
</reference>
<accession>A0A839TGM3</accession>
<protein>
    <submittedName>
        <fullName evidence="1">Uncharacterized protein</fullName>
    </submittedName>
</protein>
<sequence length="29" mass="3040">MAVQQQGPGRRSTPAGIILRLKGTADFGL</sequence>
<comment type="caution">
    <text evidence="1">The sequence shown here is derived from an EMBL/GenBank/DDBJ whole genome shotgun (WGS) entry which is preliminary data.</text>
</comment>
<gene>
    <name evidence="1" type="ORF">FHS19_000630</name>
</gene>